<comment type="caution">
    <text evidence="3">The sequence shown here is derived from an EMBL/GenBank/DDBJ whole genome shotgun (WGS) entry which is preliminary data.</text>
</comment>
<keyword evidence="4" id="KW-1185">Reference proteome</keyword>
<reference evidence="3" key="1">
    <citation type="submission" date="2021-04" db="EMBL/GenBank/DDBJ databases">
        <authorList>
            <person name="Tunstrom K."/>
        </authorList>
    </citation>
    <scope>NUCLEOTIDE SEQUENCE</scope>
</reference>
<evidence type="ECO:0000313" key="3">
    <source>
        <dbReference type="EMBL" id="CAG4962074.1"/>
    </source>
</evidence>
<evidence type="ECO:0000256" key="1">
    <source>
        <dbReference type="SAM" id="Coils"/>
    </source>
</evidence>
<evidence type="ECO:0000256" key="2">
    <source>
        <dbReference type="SAM" id="MobiDB-lite"/>
    </source>
</evidence>
<proteinExistence type="predicted"/>
<name>A0A8S3WIN9_PARAO</name>
<protein>
    <submittedName>
        <fullName evidence="3">(apollo) hypothetical protein</fullName>
    </submittedName>
</protein>
<keyword evidence="1" id="KW-0175">Coiled coil</keyword>
<dbReference type="AlphaFoldDB" id="A0A8S3WIN9"/>
<sequence length="269" mass="31009">MSIIRRSPPGSKVHQVSSESNISNIEPENPLNYVGRRQKRPRNEDQRKGIDDSLKDELLSMLTNWKKDQDLILSKLCSDIAELKQQNANIQSTNIEMERALTFISTQYEDMNTKIINLDRERKENHNYILSLENRLEDVQKKLKSTVIEFRNLPTPAQNIKQETQQDLCDLVQKICDVLNVNFHPSEIKDICRIKIKAGDINDEFHSTNTLDYLDLLVHHGLLPGHNFPTHGTTSLDHVNLKTAFSAKGFSSGNYCYRPLCRYVHPLKN</sequence>
<feature type="compositionally biased region" description="Low complexity" evidence="2">
    <location>
        <begin position="17"/>
        <end position="30"/>
    </location>
</feature>
<accession>A0A8S3WIN9</accession>
<gene>
    <name evidence="3" type="ORF">PAPOLLO_LOCUS6702</name>
</gene>
<evidence type="ECO:0000313" key="4">
    <source>
        <dbReference type="Proteomes" id="UP000691718"/>
    </source>
</evidence>
<dbReference type="OrthoDB" id="7251849at2759"/>
<dbReference type="EMBL" id="CAJQZP010000444">
    <property type="protein sequence ID" value="CAG4962074.1"/>
    <property type="molecule type" value="Genomic_DNA"/>
</dbReference>
<feature type="region of interest" description="Disordered" evidence="2">
    <location>
        <begin position="1"/>
        <end position="49"/>
    </location>
</feature>
<dbReference type="Proteomes" id="UP000691718">
    <property type="component" value="Unassembled WGS sequence"/>
</dbReference>
<organism evidence="3 4">
    <name type="scientific">Parnassius apollo</name>
    <name type="common">Apollo butterfly</name>
    <name type="synonym">Papilio apollo</name>
    <dbReference type="NCBI Taxonomy" id="110799"/>
    <lineage>
        <taxon>Eukaryota</taxon>
        <taxon>Metazoa</taxon>
        <taxon>Ecdysozoa</taxon>
        <taxon>Arthropoda</taxon>
        <taxon>Hexapoda</taxon>
        <taxon>Insecta</taxon>
        <taxon>Pterygota</taxon>
        <taxon>Neoptera</taxon>
        <taxon>Endopterygota</taxon>
        <taxon>Lepidoptera</taxon>
        <taxon>Glossata</taxon>
        <taxon>Ditrysia</taxon>
        <taxon>Papilionoidea</taxon>
        <taxon>Papilionidae</taxon>
        <taxon>Parnassiinae</taxon>
        <taxon>Parnassini</taxon>
        <taxon>Parnassius</taxon>
        <taxon>Parnassius</taxon>
    </lineage>
</organism>
<feature type="coiled-coil region" evidence="1">
    <location>
        <begin position="73"/>
        <end position="100"/>
    </location>
</feature>